<protein>
    <recommendedName>
        <fullName evidence="4">DUF2171 domain-containing protein</fullName>
    </recommendedName>
</protein>
<organism evidence="2 3">
    <name type="scientific">Rhodanobacter caeni</name>
    <dbReference type="NCBI Taxonomy" id="657654"/>
    <lineage>
        <taxon>Bacteria</taxon>
        <taxon>Pseudomonadati</taxon>
        <taxon>Pseudomonadota</taxon>
        <taxon>Gammaproteobacteria</taxon>
        <taxon>Lysobacterales</taxon>
        <taxon>Rhodanobacteraceae</taxon>
        <taxon>Rhodanobacter</taxon>
    </lineage>
</organism>
<feature type="compositionally biased region" description="Basic and acidic residues" evidence="1">
    <location>
        <begin position="71"/>
        <end position="80"/>
    </location>
</feature>
<proteinExistence type="predicted"/>
<dbReference type="EMBL" id="BAAAFO010000002">
    <property type="protein sequence ID" value="GAA0248438.1"/>
    <property type="molecule type" value="Genomic_DNA"/>
</dbReference>
<evidence type="ECO:0000313" key="3">
    <source>
        <dbReference type="Proteomes" id="UP001500657"/>
    </source>
</evidence>
<sequence length="95" mass="10315">MHESIQLGDMVFVSDGGEGIGSVREIRPQPPELVIYIENAGDFEVPMSAVRGVHSGKVVLNCERLEPRLREATRHVRDAADPSYQAPTGGAGEEE</sequence>
<evidence type="ECO:0008006" key="4">
    <source>
        <dbReference type="Google" id="ProtNLM"/>
    </source>
</evidence>
<feature type="region of interest" description="Disordered" evidence="1">
    <location>
        <begin position="71"/>
        <end position="95"/>
    </location>
</feature>
<reference evidence="3" key="1">
    <citation type="journal article" date="2019" name="Int. J. Syst. Evol. Microbiol.">
        <title>The Global Catalogue of Microorganisms (GCM) 10K type strain sequencing project: providing services to taxonomists for standard genome sequencing and annotation.</title>
        <authorList>
            <consortium name="The Broad Institute Genomics Platform"/>
            <consortium name="The Broad Institute Genome Sequencing Center for Infectious Disease"/>
            <person name="Wu L."/>
            <person name="Ma J."/>
        </authorList>
    </citation>
    <scope>NUCLEOTIDE SEQUENCE [LARGE SCALE GENOMIC DNA]</scope>
    <source>
        <strain evidence="3">JCM 16242</strain>
    </source>
</reference>
<gene>
    <name evidence="2" type="ORF">GCM10009126_12420</name>
</gene>
<keyword evidence="3" id="KW-1185">Reference proteome</keyword>
<evidence type="ECO:0000256" key="1">
    <source>
        <dbReference type="SAM" id="MobiDB-lite"/>
    </source>
</evidence>
<comment type="caution">
    <text evidence="2">The sequence shown here is derived from an EMBL/GenBank/DDBJ whole genome shotgun (WGS) entry which is preliminary data.</text>
</comment>
<evidence type="ECO:0000313" key="2">
    <source>
        <dbReference type="EMBL" id="GAA0248438.1"/>
    </source>
</evidence>
<dbReference type="RefSeq" id="WP_343881293.1">
    <property type="nucleotide sequence ID" value="NZ_BAAAFO010000002.1"/>
</dbReference>
<accession>A0ABP3E017</accession>
<dbReference type="Proteomes" id="UP001500657">
    <property type="component" value="Unassembled WGS sequence"/>
</dbReference>
<name>A0ABP3E017_9GAMM</name>